<accession>A0ABW5R1V3</accession>
<keyword evidence="2" id="KW-1185">Reference proteome</keyword>
<name>A0ABW5R1V3_9BACL</name>
<gene>
    <name evidence="1" type="ORF">ACFSW5_19275</name>
</gene>
<evidence type="ECO:0000313" key="1">
    <source>
        <dbReference type="EMBL" id="MFD2662401.1"/>
    </source>
</evidence>
<protein>
    <recommendedName>
        <fullName evidence="3">DUF1292 domain-containing protein</fullName>
    </recommendedName>
</protein>
<sequence>MLNVKILDAGMSYTEEDGYVGKVQFEVEGDSGGYEITLQSKRGKDWGYGLFFLKDSGDEEKLLALEERLEEDDELFDYLVETAKAELPERKD</sequence>
<proteinExistence type="predicted"/>
<comment type="caution">
    <text evidence="1">The sequence shown here is derived from an EMBL/GenBank/DDBJ whole genome shotgun (WGS) entry which is preliminary data.</text>
</comment>
<evidence type="ECO:0000313" key="2">
    <source>
        <dbReference type="Proteomes" id="UP001597493"/>
    </source>
</evidence>
<dbReference type="Proteomes" id="UP001597493">
    <property type="component" value="Unassembled WGS sequence"/>
</dbReference>
<organism evidence="1 2">
    <name type="scientific">Paenibacillus thailandensis</name>
    <dbReference type="NCBI Taxonomy" id="393250"/>
    <lineage>
        <taxon>Bacteria</taxon>
        <taxon>Bacillati</taxon>
        <taxon>Bacillota</taxon>
        <taxon>Bacilli</taxon>
        <taxon>Bacillales</taxon>
        <taxon>Paenibacillaceae</taxon>
        <taxon>Paenibacillus</taxon>
    </lineage>
</organism>
<dbReference type="RefSeq" id="WP_379276699.1">
    <property type="nucleotide sequence ID" value="NZ_JBHUGT010000021.1"/>
</dbReference>
<dbReference type="EMBL" id="JBHUMY010000027">
    <property type="protein sequence ID" value="MFD2662401.1"/>
    <property type="molecule type" value="Genomic_DNA"/>
</dbReference>
<reference evidence="2" key="1">
    <citation type="journal article" date="2019" name="Int. J. Syst. Evol. Microbiol.">
        <title>The Global Catalogue of Microorganisms (GCM) 10K type strain sequencing project: providing services to taxonomists for standard genome sequencing and annotation.</title>
        <authorList>
            <consortium name="The Broad Institute Genomics Platform"/>
            <consortium name="The Broad Institute Genome Sequencing Center for Infectious Disease"/>
            <person name="Wu L."/>
            <person name="Ma J."/>
        </authorList>
    </citation>
    <scope>NUCLEOTIDE SEQUENCE [LARGE SCALE GENOMIC DNA]</scope>
    <source>
        <strain evidence="2">TISTR 1827</strain>
    </source>
</reference>
<evidence type="ECO:0008006" key="3">
    <source>
        <dbReference type="Google" id="ProtNLM"/>
    </source>
</evidence>